<protein>
    <submittedName>
        <fullName evidence="1">Zinc-binding protein</fullName>
    </submittedName>
</protein>
<sequence>MAEQCCEVGAAPRGNVMILACSGGSNVGQLSNQAAVELTVEGFGKMFCLAGIGGHLSGFVQSAKDVPAMVAIDGCQVGCAKAILTHAEVPLKAYVVLTDLGIEKNKNFQLDRETVEKVKAAVKEACKDLPADAPSGPACCS</sequence>
<comment type="caution">
    <text evidence="1">The sequence shown here is derived from an EMBL/GenBank/DDBJ whole genome shotgun (WGS) entry which is preliminary data.</text>
</comment>
<gene>
    <name evidence="1" type="ORF">ENS06_11180</name>
</gene>
<proteinExistence type="predicted"/>
<name>A0A832EDZ6_9BACT</name>
<reference evidence="1" key="1">
    <citation type="journal article" date="2020" name="mSystems">
        <title>Genome- and Community-Level Interaction Insights into Carbon Utilization and Element Cycling Functions of Hydrothermarchaeota in Hydrothermal Sediment.</title>
        <authorList>
            <person name="Zhou Z."/>
            <person name="Liu Y."/>
            <person name="Xu W."/>
            <person name="Pan J."/>
            <person name="Luo Z.H."/>
            <person name="Li M."/>
        </authorList>
    </citation>
    <scope>NUCLEOTIDE SEQUENCE [LARGE SCALE GENOMIC DNA]</scope>
    <source>
        <strain evidence="1">SpSt-456</strain>
    </source>
</reference>
<dbReference type="EMBL" id="DSTK01000034">
    <property type="protein sequence ID" value="HFK97866.1"/>
    <property type="molecule type" value="Genomic_DNA"/>
</dbReference>
<evidence type="ECO:0000313" key="1">
    <source>
        <dbReference type="EMBL" id="HFK97866.1"/>
    </source>
</evidence>
<dbReference type="InterPro" id="IPR014958">
    <property type="entry name" value="DGC"/>
</dbReference>
<dbReference type="PIRSF" id="PIRSF037181">
    <property type="entry name" value="DGC"/>
    <property type="match status" value="1"/>
</dbReference>
<dbReference type="Pfam" id="PF08859">
    <property type="entry name" value="DGC"/>
    <property type="match status" value="1"/>
</dbReference>
<organism evidence="1">
    <name type="scientific">Desulfacinum infernum</name>
    <dbReference type="NCBI Taxonomy" id="35837"/>
    <lineage>
        <taxon>Bacteria</taxon>
        <taxon>Pseudomonadati</taxon>
        <taxon>Thermodesulfobacteriota</taxon>
        <taxon>Syntrophobacteria</taxon>
        <taxon>Syntrophobacterales</taxon>
        <taxon>Syntrophobacteraceae</taxon>
        <taxon>Desulfacinum</taxon>
    </lineage>
</organism>
<accession>A0A832EDZ6</accession>
<dbReference type="AlphaFoldDB" id="A0A832EDZ6"/>